<evidence type="ECO:0000259" key="7">
    <source>
        <dbReference type="Pfam" id="PF02771"/>
    </source>
</evidence>
<keyword evidence="9" id="KW-1185">Reference proteome</keyword>
<evidence type="ECO:0000313" key="8">
    <source>
        <dbReference type="EMBL" id="OBY32543.1"/>
    </source>
</evidence>
<evidence type="ECO:0000256" key="3">
    <source>
        <dbReference type="ARBA" id="ARBA00022630"/>
    </source>
</evidence>
<evidence type="ECO:0000256" key="1">
    <source>
        <dbReference type="ARBA" id="ARBA00001974"/>
    </source>
</evidence>
<dbReference type="InterPro" id="IPR036250">
    <property type="entry name" value="AcylCo_DH-like_C"/>
</dbReference>
<dbReference type="PANTHER" id="PTHR43884">
    <property type="entry name" value="ACYL-COA DEHYDROGENASE"/>
    <property type="match status" value="1"/>
</dbReference>
<dbReference type="GO" id="GO:0003995">
    <property type="term" value="F:acyl-CoA dehydrogenase activity"/>
    <property type="evidence" value="ECO:0007669"/>
    <property type="project" value="TreeGrafter"/>
</dbReference>
<comment type="cofactor">
    <cofactor evidence="1">
        <name>FAD</name>
        <dbReference type="ChEBI" id="CHEBI:57692"/>
    </cofactor>
</comment>
<dbReference type="OrthoDB" id="7328575at2"/>
<comment type="similarity">
    <text evidence="2">Belongs to the acyl-CoA dehydrogenase family.</text>
</comment>
<dbReference type="Gene3D" id="1.10.540.10">
    <property type="entry name" value="Acyl-CoA dehydrogenase/oxidase, N-terminal domain"/>
    <property type="match status" value="1"/>
</dbReference>
<dbReference type="InterPro" id="IPR013786">
    <property type="entry name" value="AcylCoA_DH/ox_N"/>
</dbReference>
<dbReference type="InterPro" id="IPR009075">
    <property type="entry name" value="AcylCo_DH/oxidase_C"/>
</dbReference>
<feature type="domain" description="Acyl-CoA dehydrogenase/oxidase C-terminal" evidence="6">
    <location>
        <begin position="235"/>
        <end position="364"/>
    </location>
</feature>
<keyword evidence="5" id="KW-0560">Oxidoreductase</keyword>
<organism evidence="8 9">
    <name type="scientific">Mycolicibacter kumamotonensis</name>
    <dbReference type="NCBI Taxonomy" id="354243"/>
    <lineage>
        <taxon>Bacteria</taxon>
        <taxon>Bacillati</taxon>
        <taxon>Actinomycetota</taxon>
        <taxon>Actinomycetes</taxon>
        <taxon>Mycobacteriales</taxon>
        <taxon>Mycobacteriaceae</taxon>
        <taxon>Mycolicibacter</taxon>
    </lineage>
</organism>
<reference evidence="8 9" key="1">
    <citation type="submission" date="2015-06" db="EMBL/GenBank/DDBJ databases">
        <title>Genome sequence of Mycobacterium kumamotonense strain Roo.</title>
        <authorList>
            <person name="Greninger A.L."/>
            <person name="Cunningham G."/>
            <person name="Miller S."/>
        </authorList>
    </citation>
    <scope>NUCLEOTIDE SEQUENCE [LARGE SCALE GENOMIC DNA]</scope>
    <source>
        <strain evidence="8 9">Roo</strain>
    </source>
</reference>
<dbReference type="CDD" id="cd00567">
    <property type="entry name" value="ACAD"/>
    <property type="match status" value="1"/>
</dbReference>
<feature type="domain" description="Acyl-CoA dehydrogenase/oxidase N-terminal" evidence="7">
    <location>
        <begin position="8"/>
        <end position="117"/>
    </location>
</feature>
<dbReference type="Gene3D" id="2.40.110.10">
    <property type="entry name" value="Butyryl-CoA Dehydrogenase, subunit A, domain 2"/>
    <property type="match status" value="1"/>
</dbReference>
<evidence type="ECO:0000313" key="9">
    <source>
        <dbReference type="Proteomes" id="UP000092668"/>
    </source>
</evidence>
<keyword evidence="3" id="KW-0285">Flavoprotein</keyword>
<dbReference type="InterPro" id="IPR046373">
    <property type="entry name" value="Acyl-CoA_Oxase/DH_mid-dom_sf"/>
</dbReference>
<dbReference type="GO" id="GO:0050660">
    <property type="term" value="F:flavin adenine dinucleotide binding"/>
    <property type="evidence" value="ECO:0007669"/>
    <property type="project" value="InterPro"/>
</dbReference>
<proteinExistence type="inferred from homology"/>
<dbReference type="InterPro" id="IPR009100">
    <property type="entry name" value="AcylCoA_DH/oxidase_NM_dom_sf"/>
</dbReference>
<protein>
    <submittedName>
        <fullName evidence="8">Acyl-CoA dehydrogenase</fullName>
    </submittedName>
</protein>
<evidence type="ECO:0000256" key="5">
    <source>
        <dbReference type="ARBA" id="ARBA00023002"/>
    </source>
</evidence>
<dbReference type="SUPFAM" id="SSF56645">
    <property type="entry name" value="Acyl-CoA dehydrogenase NM domain-like"/>
    <property type="match status" value="1"/>
</dbReference>
<dbReference type="Pfam" id="PF00441">
    <property type="entry name" value="Acyl-CoA_dh_1"/>
    <property type="match status" value="1"/>
</dbReference>
<evidence type="ECO:0000256" key="2">
    <source>
        <dbReference type="ARBA" id="ARBA00009347"/>
    </source>
</evidence>
<dbReference type="AlphaFoldDB" id="A0A1B8SIK4"/>
<dbReference type="Gene3D" id="1.20.140.10">
    <property type="entry name" value="Butyryl-CoA Dehydrogenase, subunit A, domain 3"/>
    <property type="match status" value="1"/>
</dbReference>
<evidence type="ECO:0000256" key="4">
    <source>
        <dbReference type="ARBA" id="ARBA00022827"/>
    </source>
</evidence>
<dbReference type="PANTHER" id="PTHR43884:SF20">
    <property type="entry name" value="ACYL-COA DEHYDROGENASE FADE28"/>
    <property type="match status" value="1"/>
</dbReference>
<dbReference type="InterPro" id="IPR037069">
    <property type="entry name" value="AcylCoA_DH/ox_N_sf"/>
</dbReference>
<dbReference type="SUPFAM" id="SSF47203">
    <property type="entry name" value="Acyl-CoA dehydrogenase C-terminal domain-like"/>
    <property type="match status" value="1"/>
</dbReference>
<dbReference type="Pfam" id="PF02771">
    <property type="entry name" value="Acyl-CoA_dh_N"/>
    <property type="match status" value="1"/>
</dbReference>
<sequence length="377" mass="39706">MNFELNVEQAMLRDTTRELLARTYDIETRNAVSTTARGWNPTVWNQFAELGILGLPFPEAAGGMGAGPVECMSVMTEIGRALAPEPFLDTVITCGGLIADAGSPTQHAYYLPLIAEGAMLMAFAHSEPGSRWPYDNVATFATHTSEGWVITGTKNPVLRGDCADDLVVTATRPDGGIGLFLTAAEGAGVSRHGYATHDGLGGAQFTFTDAPAVPLGNGGDASAAVTGAHVRAQTGLCAEAIGVMTEALRLTGQYLRQRKQFGVSLAKFQALAQRAADMYVSLELASSMSLYATMSLADGIVDPRVSSRAKLQISSAARHIGQEAVQMHGGIGITAEYPVGHYLSRLTAIGHTLGGEEDHLRFLAADLNGHDMITLAG</sequence>
<name>A0A1B8SIK4_9MYCO</name>
<gene>
    <name evidence="8" type="ORF">ACT18_07105</name>
</gene>
<dbReference type="RefSeq" id="WP_065287626.1">
    <property type="nucleotide sequence ID" value="NZ_LFOE01000006.1"/>
</dbReference>
<dbReference type="EMBL" id="LFOE01000006">
    <property type="protein sequence ID" value="OBY32543.1"/>
    <property type="molecule type" value="Genomic_DNA"/>
</dbReference>
<comment type="caution">
    <text evidence="8">The sequence shown here is derived from an EMBL/GenBank/DDBJ whole genome shotgun (WGS) entry which is preliminary data.</text>
</comment>
<dbReference type="Proteomes" id="UP000092668">
    <property type="component" value="Unassembled WGS sequence"/>
</dbReference>
<evidence type="ECO:0000259" key="6">
    <source>
        <dbReference type="Pfam" id="PF00441"/>
    </source>
</evidence>
<accession>A0A1B8SIK4</accession>
<keyword evidence="4" id="KW-0274">FAD</keyword>
<dbReference type="PATRIC" id="fig|354243.3.peg.1481"/>